<dbReference type="NCBIfam" id="TIGR00561">
    <property type="entry name" value="pntA"/>
    <property type="match status" value="1"/>
</dbReference>
<evidence type="ECO:0000256" key="13">
    <source>
        <dbReference type="ARBA" id="ARBA00048202"/>
    </source>
</evidence>
<evidence type="ECO:0000256" key="7">
    <source>
        <dbReference type="ARBA" id="ARBA00022741"/>
    </source>
</evidence>
<keyword evidence="7" id="KW-0547">Nucleotide-binding</keyword>
<feature type="transmembrane region" description="Helical" evidence="15">
    <location>
        <begin position="460"/>
        <end position="480"/>
    </location>
</feature>
<evidence type="ECO:0000256" key="8">
    <source>
        <dbReference type="ARBA" id="ARBA00022857"/>
    </source>
</evidence>
<dbReference type="Proteomes" id="UP001072034">
    <property type="component" value="Unassembled WGS sequence"/>
</dbReference>
<evidence type="ECO:0000256" key="10">
    <source>
        <dbReference type="ARBA" id="ARBA00022989"/>
    </source>
</evidence>
<dbReference type="RefSeq" id="WP_268916380.1">
    <property type="nucleotide sequence ID" value="NZ_JAPTMY010000002.1"/>
</dbReference>
<sequence>MDIGVPHEQPEQAPIAATPQSVEKLVSLGYTVRVERGAGTVAHIPDDDYREAGADLVDAEAAWGCEVVLAAHTPSSRELGLMRRGAVLISRLDPARRPGLLENLRARDLTALAVDAVPRLSRAQAMDVLSSQANLAGYRAVIEAAAHLGRPLGGQVTAAGKFEPARVYVIGAGVAGLAGIGAARSLGAVVRGTDVRPEVAEQVESMGASFVPLPAAQEESRDGYATEMATDQAAAAAALYADEAAQADVVITTAAIPGRRAPLLLDREAVEGMRPGSVVIDMAAGTGGNTELTVPGRVVTTGGGVAVVGLTDLASRLPLQSSLLYSQNLVNLLDLMTPAGDGALALDLDDEVVRTITVCHDGEILWPPPPVSVSAAPSAAGGPAEAEQPGGPDAAEAPVAQDRPRSRRRRIVLGLVVALAAALVLITPAAATSHYIVLALSIILGFHVISNVTPALHTPLMSVTNAISGIILLGAISQIGNADPRIAAVAFAATVLATINVFGGFAVTHRMLAMFRKG</sequence>
<evidence type="ECO:0000256" key="15">
    <source>
        <dbReference type="SAM" id="Phobius"/>
    </source>
</evidence>
<dbReference type="PANTHER" id="PTHR10160:SF19">
    <property type="entry name" value="PROTON-TRANSLOCATING NAD(P)(+) TRANSHYDROGENASE"/>
    <property type="match status" value="1"/>
</dbReference>
<dbReference type="GO" id="GO:0016491">
    <property type="term" value="F:oxidoreductase activity"/>
    <property type="evidence" value="ECO:0007669"/>
    <property type="project" value="UniProtKB-KW"/>
</dbReference>
<keyword evidence="18" id="KW-0560">Oxidoreductase</keyword>
<keyword evidence="10 15" id="KW-1133">Transmembrane helix</keyword>
<evidence type="ECO:0000256" key="5">
    <source>
        <dbReference type="ARBA" id="ARBA00022519"/>
    </source>
</evidence>
<dbReference type="SUPFAM" id="SSF51735">
    <property type="entry name" value="NAD(P)-binding Rossmann-fold domains"/>
    <property type="match status" value="1"/>
</dbReference>
<dbReference type="Gene3D" id="3.40.50.720">
    <property type="entry name" value="NAD(P)-binding Rossmann-like Domain"/>
    <property type="match status" value="2"/>
</dbReference>
<organism evidence="18 19">
    <name type="scientific">Actinomyces israelii</name>
    <dbReference type="NCBI Taxonomy" id="1659"/>
    <lineage>
        <taxon>Bacteria</taxon>
        <taxon>Bacillati</taxon>
        <taxon>Actinomycetota</taxon>
        <taxon>Actinomycetes</taxon>
        <taxon>Actinomycetales</taxon>
        <taxon>Actinomycetaceae</taxon>
        <taxon>Actinomyces</taxon>
    </lineage>
</organism>
<protein>
    <recommendedName>
        <fullName evidence="3">proton-translocating NAD(P)(+) transhydrogenase</fullName>
        <ecNumber evidence="3">7.1.1.1</ecNumber>
    </recommendedName>
</protein>
<reference evidence="18" key="1">
    <citation type="submission" date="2022-10" db="EMBL/GenBank/DDBJ databases">
        <title>Genome sequence of Actinomyces israelii ATCC 10048.</title>
        <authorList>
            <person name="Watt R.M."/>
            <person name="Tong W.M."/>
        </authorList>
    </citation>
    <scope>NUCLEOTIDE SEQUENCE</scope>
    <source>
        <strain evidence="18">ATCC 10048</strain>
    </source>
</reference>
<evidence type="ECO:0000256" key="9">
    <source>
        <dbReference type="ARBA" id="ARBA00022967"/>
    </source>
</evidence>
<evidence type="ECO:0000259" key="17">
    <source>
        <dbReference type="SMART" id="SM01003"/>
    </source>
</evidence>
<accession>A0ABT4I4F3</accession>
<dbReference type="InterPro" id="IPR024605">
    <property type="entry name" value="NADP_transhyd_a_C"/>
</dbReference>
<keyword evidence="8" id="KW-0521">NADP</keyword>
<proteinExistence type="predicted"/>
<dbReference type="PANTHER" id="PTHR10160">
    <property type="entry name" value="NAD(P) TRANSHYDROGENASE"/>
    <property type="match status" value="1"/>
</dbReference>
<feature type="compositionally biased region" description="Low complexity" evidence="14">
    <location>
        <begin position="373"/>
        <end position="401"/>
    </location>
</feature>
<evidence type="ECO:0000256" key="11">
    <source>
        <dbReference type="ARBA" id="ARBA00023027"/>
    </source>
</evidence>
<comment type="caution">
    <text evidence="18">The sequence shown here is derived from an EMBL/GenBank/DDBJ whole genome shotgun (WGS) entry which is preliminary data.</text>
</comment>
<evidence type="ECO:0000256" key="12">
    <source>
        <dbReference type="ARBA" id="ARBA00023136"/>
    </source>
</evidence>
<dbReference type="SUPFAM" id="SSF52283">
    <property type="entry name" value="Formate/glycerate dehydrogenase catalytic domain-like"/>
    <property type="match status" value="1"/>
</dbReference>
<dbReference type="InterPro" id="IPR007886">
    <property type="entry name" value="AlaDH/PNT_N"/>
</dbReference>
<feature type="domain" description="Alanine dehydrogenase/pyridine nucleotide transhydrogenase NAD(H)-binding" evidence="16">
    <location>
        <begin position="145"/>
        <end position="309"/>
    </location>
</feature>
<dbReference type="EC" id="7.1.1.1" evidence="3"/>
<evidence type="ECO:0000256" key="1">
    <source>
        <dbReference type="ARBA" id="ARBA00003943"/>
    </source>
</evidence>
<keyword evidence="6 15" id="KW-0812">Transmembrane</keyword>
<keyword evidence="9" id="KW-1278">Translocase</keyword>
<dbReference type="InterPro" id="IPR036291">
    <property type="entry name" value="NAD(P)-bd_dom_sf"/>
</dbReference>
<comment type="subcellular location">
    <subcellularLocation>
        <location evidence="2">Cell inner membrane</location>
        <topology evidence="2">Multi-pass membrane protein</topology>
    </subcellularLocation>
</comment>
<keyword evidence="11" id="KW-0520">NAD</keyword>
<evidence type="ECO:0000256" key="4">
    <source>
        <dbReference type="ARBA" id="ARBA00022475"/>
    </source>
</evidence>
<evidence type="ECO:0000256" key="14">
    <source>
        <dbReference type="SAM" id="MobiDB-lite"/>
    </source>
</evidence>
<keyword evidence="5" id="KW-0997">Cell inner membrane</keyword>
<dbReference type="PIRSF" id="PIRSF000203">
    <property type="entry name" value="NADP_transhydrogenase_alpha"/>
    <property type="match status" value="1"/>
</dbReference>
<name>A0ABT4I4F3_9ACTO</name>
<gene>
    <name evidence="18" type="ORF">OHJ16_00955</name>
</gene>
<dbReference type="EMBL" id="JAPTMY010000002">
    <property type="protein sequence ID" value="MCZ0856618.1"/>
    <property type="molecule type" value="Genomic_DNA"/>
</dbReference>
<dbReference type="Pfam" id="PF01262">
    <property type="entry name" value="AlaDh_PNT_C"/>
    <property type="match status" value="1"/>
</dbReference>
<dbReference type="Pfam" id="PF05222">
    <property type="entry name" value="AlaDh_PNT_N"/>
    <property type="match status" value="1"/>
</dbReference>
<keyword evidence="4" id="KW-1003">Cell membrane</keyword>
<evidence type="ECO:0000313" key="18">
    <source>
        <dbReference type="EMBL" id="MCZ0856618.1"/>
    </source>
</evidence>
<dbReference type="SMART" id="SM01002">
    <property type="entry name" value="AlaDh_PNT_C"/>
    <property type="match status" value="1"/>
</dbReference>
<dbReference type="NCBIfam" id="NF006942">
    <property type="entry name" value="PRK09424.1"/>
    <property type="match status" value="1"/>
</dbReference>
<evidence type="ECO:0000256" key="3">
    <source>
        <dbReference type="ARBA" id="ARBA00012943"/>
    </source>
</evidence>
<comment type="function">
    <text evidence="1">The transhydrogenation between NADH and NADP is coupled to respiration and ATP hydrolysis and functions as a proton pump across the membrane.</text>
</comment>
<evidence type="ECO:0000259" key="16">
    <source>
        <dbReference type="SMART" id="SM01002"/>
    </source>
</evidence>
<keyword evidence="19" id="KW-1185">Reference proteome</keyword>
<comment type="catalytic activity">
    <reaction evidence="13">
        <text>NAD(+) + NADPH + H(+)(in) = NADH + NADP(+) + H(+)(out)</text>
        <dbReference type="Rhea" id="RHEA:47992"/>
        <dbReference type="ChEBI" id="CHEBI:15378"/>
        <dbReference type="ChEBI" id="CHEBI:57540"/>
        <dbReference type="ChEBI" id="CHEBI:57783"/>
        <dbReference type="ChEBI" id="CHEBI:57945"/>
        <dbReference type="ChEBI" id="CHEBI:58349"/>
        <dbReference type="EC" id="7.1.1.1"/>
    </reaction>
</comment>
<dbReference type="InterPro" id="IPR026255">
    <property type="entry name" value="NADP_transhyd_a"/>
</dbReference>
<dbReference type="CDD" id="cd05304">
    <property type="entry name" value="Rubrum_tdh"/>
    <property type="match status" value="1"/>
</dbReference>
<dbReference type="Pfam" id="PF12769">
    <property type="entry name" value="PNTB_4TM"/>
    <property type="match status" value="1"/>
</dbReference>
<feature type="domain" description="Alanine dehydrogenase/pyridine nucleotide transhydrogenase N-terminal" evidence="17">
    <location>
        <begin position="4"/>
        <end position="136"/>
    </location>
</feature>
<feature type="transmembrane region" description="Helical" evidence="15">
    <location>
        <begin position="435"/>
        <end position="453"/>
    </location>
</feature>
<keyword evidence="12 15" id="KW-0472">Membrane</keyword>
<evidence type="ECO:0000313" key="19">
    <source>
        <dbReference type="Proteomes" id="UP001072034"/>
    </source>
</evidence>
<feature type="transmembrane region" description="Helical" evidence="15">
    <location>
        <begin position="411"/>
        <end position="429"/>
    </location>
</feature>
<dbReference type="InterPro" id="IPR007698">
    <property type="entry name" value="AlaDH/PNT_NAD(H)-bd"/>
</dbReference>
<feature type="region of interest" description="Disordered" evidence="14">
    <location>
        <begin position="373"/>
        <end position="403"/>
    </location>
</feature>
<dbReference type="SMART" id="SM01003">
    <property type="entry name" value="AlaDh_PNT_N"/>
    <property type="match status" value="1"/>
</dbReference>
<evidence type="ECO:0000256" key="2">
    <source>
        <dbReference type="ARBA" id="ARBA00004429"/>
    </source>
</evidence>
<feature type="transmembrane region" description="Helical" evidence="15">
    <location>
        <begin position="486"/>
        <end position="507"/>
    </location>
</feature>
<evidence type="ECO:0000256" key="6">
    <source>
        <dbReference type="ARBA" id="ARBA00022692"/>
    </source>
</evidence>